<evidence type="ECO:0000313" key="3">
    <source>
        <dbReference type="Proteomes" id="UP001237642"/>
    </source>
</evidence>
<evidence type="ECO:0000313" key="2">
    <source>
        <dbReference type="EMBL" id="KAK1356558.1"/>
    </source>
</evidence>
<dbReference type="PANTHER" id="PTHR36019">
    <property type="entry name" value="PLANT/PROTEIN"/>
    <property type="match status" value="1"/>
</dbReference>
<evidence type="ECO:0000256" key="1">
    <source>
        <dbReference type="SAM" id="MobiDB-lite"/>
    </source>
</evidence>
<sequence>MNCLSCQSVVRTTSMEELGDLIDFPTGLWPIDEETDEISTKTAPVEQPPKPDYGKMRSASTVGVPRHDDKKVNNVHRRCNSTVAGSVEDKPKLVRSCGMRREWSFEDLRKTLTA</sequence>
<gene>
    <name evidence="2" type="ORF">POM88_049814</name>
</gene>
<dbReference type="EMBL" id="JAUIZM010000011">
    <property type="protein sequence ID" value="KAK1356558.1"/>
    <property type="molecule type" value="Genomic_DNA"/>
</dbReference>
<organism evidence="2 3">
    <name type="scientific">Heracleum sosnowskyi</name>
    <dbReference type="NCBI Taxonomy" id="360622"/>
    <lineage>
        <taxon>Eukaryota</taxon>
        <taxon>Viridiplantae</taxon>
        <taxon>Streptophyta</taxon>
        <taxon>Embryophyta</taxon>
        <taxon>Tracheophyta</taxon>
        <taxon>Spermatophyta</taxon>
        <taxon>Magnoliopsida</taxon>
        <taxon>eudicotyledons</taxon>
        <taxon>Gunneridae</taxon>
        <taxon>Pentapetalae</taxon>
        <taxon>asterids</taxon>
        <taxon>campanulids</taxon>
        <taxon>Apiales</taxon>
        <taxon>Apiaceae</taxon>
        <taxon>Apioideae</taxon>
        <taxon>apioid superclade</taxon>
        <taxon>Tordylieae</taxon>
        <taxon>Tordyliinae</taxon>
        <taxon>Heracleum</taxon>
    </lineage>
</organism>
<reference evidence="2" key="2">
    <citation type="submission" date="2023-05" db="EMBL/GenBank/DDBJ databases">
        <authorList>
            <person name="Schelkunov M.I."/>
        </authorList>
    </citation>
    <scope>NUCLEOTIDE SEQUENCE</scope>
    <source>
        <strain evidence="2">Hsosn_3</strain>
        <tissue evidence="2">Leaf</tissue>
    </source>
</reference>
<dbReference type="Proteomes" id="UP001237642">
    <property type="component" value="Unassembled WGS sequence"/>
</dbReference>
<dbReference type="AlphaFoldDB" id="A0AAD8GXS3"/>
<dbReference type="PANTHER" id="PTHR36019:SF3">
    <property type="entry name" value="PLANT_PROTEIN"/>
    <property type="match status" value="1"/>
</dbReference>
<reference evidence="2" key="1">
    <citation type="submission" date="2023-02" db="EMBL/GenBank/DDBJ databases">
        <title>Genome of toxic invasive species Heracleum sosnowskyi carries increased number of genes despite the absence of recent whole-genome duplications.</title>
        <authorList>
            <person name="Schelkunov M."/>
            <person name="Shtratnikova V."/>
            <person name="Makarenko M."/>
            <person name="Klepikova A."/>
            <person name="Omelchenko D."/>
            <person name="Novikova G."/>
            <person name="Obukhova E."/>
            <person name="Bogdanov V."/>
            <person name="Penin A."/>
            <person name="Logacheva M."/>
        </authorList>
    </citation>
    <scope>NUCLEOTIDE SEQUENCE</scope>
    <source>
        <strain evidence="2">Hsosn_3</strain>
        <tissue evidence="2">Leaf</tissue>
    </source>
</reference>
<name>A0AAD8GXS3_9APIA</name>
<proteinExistence type="predicted"/>
<protein>
    <submittedName>
        <fullName evidence="2">Uncharacterized protein</fullName>
    </submittedName>
</protein>
<accession>A0AAD8GXS3</accession>
<comment type="caution">
    <text evidence="2">The sequence shown here is derived from an EMBL/GenBank/DDBJ whole genome shotgun (WGS) entry which is preliminary data.</text>
</comment>
<feature type="region of interest" description="Disordered" evidence="1">
    <location>
        <begin position="35"/>
        <end position="73"/>
    </location>
</feature>
<keyword evidence="3" id="KW-1185">Reference proteome</keyword>